<proteinExistence type="predicted"/>
<comment type="caution">
    <text evidence="5">The sequence shown here is derived from an EMBL/GenBank/DDBJ whole genome shotgun (WGS) entry which is preliminary data.</text>
</comment>
<reference evidence="6" key="1">
    <citation type="journal article" date="2019" name="Int. J. Syst. Evol. Microbiol.">
        <title>The Global Catalogue of Microorganisms (GCM) 10K type strain sequencing project: providing services to taxonomists for standard genome sequencing and annotation.</title>
        <authorList>
            <consortium name="The Broad Institute Genomics Platform"/>
            <consortium name="The Broad Institute Genome Sequencing Center for Infectious Disease"/>
            <person name="Wu L."/>
            <person name="Ma J."/>
        </authorList>
    </citation>
    <scope>NUCLEOTIDE SEQUENCE [LARGE SCALE GENOMIC DNA]</scope>
    <source>
        <strain evidence="6">KCTC 12848</strain>
    </source>
</reference>
<dbReference type="InterPro" id="IPR028098">
    <property type="entry name" value="Glyco_trans_4-like_N"/>
</dbReference>
<dbReference type="Pfam" id="PF00534">
    <property type="entry name" value="Glycos_transf_1"/>
    <property type="match status" value="1"/>
</dbReference>
<keyword evidence="6" id="KW-1185">Reference proteome</keyword>
<dbReference type="Gene3D" id="3.40.50.2000">
    <property type="entry name" value="Glycogen Phosphorylase B"/>
    <property type="match status" value="2"/>
</dbReference>
<keyword evidence="2 5" id="KW-0808">Transferase</keyword>
<organism evidence="5 6">
    <name type="scientific">Microbulbifer halophilus</name>
    <dbReference type="NCBI Taxonomy" id="453963"/>
    <lineage>
        <taxon>Bacteria</taxon>
        <taxon>Pseudomonadati</taxon>
        <taxon>Pseudomonadota</taxon>
        <taxon>Gammaproteobacteria</taxon>
        <taxon>Cellvibrionales</taxon>
        <taxon>Microbulbiferaceae</taxon>
        <taxon>Microbulbifer</taxon>
    </lineage>
</organism>
<dbReference type="RefSeq" id="WP_265723138.1">
    <property type="nucleotide sequence ID" value="NZ_JAPIVK010000038.1"/>
</dbReference>
<evidence type="ECO:0000313" key="6">
    <source>
        <dbReference type="Proteomes" id="UP001597425"/>
    </source>
</evidence>
<dbReference type="SUPFAM" id="SSF53756">
    <property type="entry name" value="UDP-Glycosyltransferase/glycogen phosphorylase"/>
    <property type="match status" value="1"/>
</dbReference>
<dbReference type="Pfam" id="PF13439">
    <property type="entry name" value="Glyco_transf_4"/>
    <property type="match status" value="1"/>
</dbReference>
<dbReference type="GO" id="GO:0016757">
    <property type="term" value="F:glycosyltransferase activity"/>
    <property type="evidence" value="ECO:0007669"/>
    <property type="project" value="UniProtKB-KW"/>
</dbReference>
<feature type="domain" description="Glycosyl transferase family 1" evidence="3">
    <location>
        <begin position="168"/>
        <end position="304"/>
    </location>
</feature>
<dbReference type="Proteomes" id="UP001597425">
    <property type="component" value="Unassembled WGS sequence"/>
</dbReference>
<dbReference type="EMBL" id="JBHUJD010000032">
    <property type="protein sequence ID" value="MFD2312230.1"/>
    <property type="molecule type" value="Genomic_DNA"/>
</dbReference>
<evidence type="ECO:0000256" key="1">
    <source>
        <dbReference type="ARBA" id="ARBA00022676"/>
    </source>
</evidence>
<dbReference type="PANTHER" id="PTHR12526">
    <property type="entry name" value="GLYCOSYLTRANSFERASE"/>
    <property type="match status" value="1"/>
</dbReference>
<keyword evidence="1 5" id="KW-0328">Glycosyltransferase</keyword>
<accession>A0ABW5EIU7</accession>
<evidence type="ECO:0000259" key="4">
    <source>
        <dbReference type="Pfam" id="PF13439"/>
    </source>
</evidence>
<feature type="domain" description="Glycosyltransferase subfamily 4-like N-terminal" evidence="4">
    <location>
        <begin position="18"/>
        <end position="152"/>
    </location>
</feature>
<evidence type="ECO:0000313" key="5">
    <source>
        <dbReference type="EMBL" id="MFD2312230.1"/>
    </source>
</evidence>
<protein>
    <submittedName>
        <fullName evidence="5">Glycosyltransferase family 4 protein</fullName>
        <ecNumber evidence="5">2.4.-.-</ecNumber>
    </submittedName>
</protein>
<evidence type="ECO:0000259" key="3">
    <source>
        <dbReference type="Pfam" id="PF00534"/>
    </source>
</evidence>
<name>A0ABW5EIU7_9GAMM</name>
<gene>
    <name evidence="5" type="ORF">ACFSKX_17550</name>
</gene>
<dbReference type="EC" id="2.4.-.-" evidence="5"/>
<sequence length="336" mass="37772">MIQNICHLIASREHGNLEKHVADLSRWQVRNTRAQVSVIAHPRYRQTLDEAVKFIPLNTDHSRHHPSLVWRLANQLRAGGFQIAHGHGSKSAQLLAAVQKYTDSRQVITRHNVRHPRDKLASAFDARIAVSHSAVANSRLAWNVIPNGVDTSGHQAPSLEIQLDSVPNILVATRLVKQAGTDRILRALAILADVELILLNDGPERNNLEKLGRELGVDRRVSFVGDPDKIGTFMRATDLLLLPCRNEGAPYTLVEALLQRCPVMSTRAGNAEDYLPADYLLDNLEPGHLAEKLRRALADRERLRSDFAPVFERARRELTLDKMAQATWQVYTQLLR</sequence>
<dbReference type="PANTHER" id="PTHR12526:SF510">
    <property type="entry name" value="D-INOSITOL 3-PHOSPHATE GLYCOSYLTRANSFERASE"/>
    <property type="match status" value="1"/>
</dbReference>
<dbReference type="InterPro" id="IPR001296">
    <property type="entry name" value="Glyco_trans_1"/>
</dbReference>
<dbReference type="CDD" id="cd03801">
    <property type="entry name" value="GT4_PimA-like"/>
    <property type="match status" value="1"/>
</dbReference>
<evidence type="ECO:0000256" key="2">
    <source>
        <dbReference type="ARBA" id="ARBA00022679"/>
    </source>
</evidence>